<reference evidence="1" key="1">
    <citation type="submission" date="2014-09" db="EMBL/GenBank/DDBJ databases">
        <authorList>
            <person name="Magalhaes I.L.F."/>
            <person name="Oliveira U."/>
            <person name="Santos F.R."/>
            <person name="Vidigal T.H.D.A."/>
            <person name="Brescovit A.D."/>
            <person name="Santos A.J."/>
        </authorList>
    </citation>
    <scope>NUCLEOTIDE SEQUENCE</scope>
    <source>
        <tissue evidence="1">Shoot tissue taken approximately 20 cm above the soil surface</tissue>
    </source>
</reference>
<dbReference type="EMBL" id="GBRH01226485">
    <property type="protein sequence ID" value="JAD71410.1"/>
    <property type="molecule type" value="Transcribed_RNA"/>
</dbReference>
<protein>
    <submittedName>
        <fullName evidence="1">Uncharacterized protein</fullName>
    </submittedName>
</protein>
<sequence>MEKNSQSGGFFFSPIKIGKERNWTSMKDASRVALNLIEMHVCLAGHTEADSFSSTYYPQSHACACVRACQAKEESELAMLKTIGVGAP</sequence>
<name>A0A0A9CDD4_ARUDO</name>
<accession>A0A0A9CDD4</accession>
<organism evidence="1">
    <name type="scientific">Arundo donax</name>
    <name type="common">Giant reed</name>
    <name type="synonym">Donax arundinaceus</name>
    <dbReference type="NCBI Taxonomy" id="35708"/>
    <lineage>
        <taxon>Eukaryota</taxon>
        <taxon>Viridiplantae</taxon>
        <taxon>Streptophyta</taxon>
        <taxon>Embryophyta</taxon>
        <taxon>Tracheophyta</taxon>
        <taxon>Spermatophyta</taxon>
        <taxon>Magnoliopsida</taxon>
        <taxon>Liliopsida</taxon>
        <taxon>Poales</taxon>
        <taxon>Poaceae</taxon>
        <taxon>PACMAD clade</taxon>
        <taxon>Arundinoideae</taxon>
        <taxon>Arundineae</taxon>
        <taxon>Arundo</taxon>
    </lineage>
</organism>
<evidence type="ECO:0000313" key="1">
    <source>
        <dbReference type="EMBL" id="JAD71410.1"/>
    </source>
</evidence>
<dbReference type="AlphaFoldDB" id="A0A0A9CDD4"/>
<reference evidence="1" key="2">
    <citation type="journal article" date="2015" name="Data Brief">
        <title>Shoot transcriptome of the giant reed, Arundo donax.</title>
        <authorList>
            <person name="Barrero R.A."/>
            <person name="Guerrero F.D."/>
            <person name="Moolhuijzen P."/>
            <person name="Goolsby J.A."/>
            <person name="Tidwell J."/>
            <person name="Bellgard S.E."/>
            <person name="Bellgard M.I."/>
        </authorList>
    </citation>
    <scope>NUCLEOTIDE SEQUENCE</scope>
    <source>
        <tissue evidence="1">Shoot tissue taken approximately 20 cm above the soil surface</tissue>
    </source>
</reference>
<proteinExistence type="predicted"/>